<evidence type="ECO:0000256" key="9">
    <source>
        <dbReference type="ARBA" id="ARBA00023315"/>
    </source>
</evidence>
<dbReference type="InterPro" id="IPR045034">
    <property type="entry name" value="O-acyltransferase_WSD1-like"/>
</dbReference>
<feature type="compositionally biased region" description="Acidic residues" evidence="12">
    <location>
        <begin position="518"/>
        <end position="530"/>
    </location>
</feature>
<evidence type="ECO:0000256" key="4">
    <source>
        <dbReference type="ARBA" id="ARBA00013244"/>
    </source>
</evidence>
<dbReference type="PANTHER" id="PTHR31650">
    <property type="entry name" value="O-ACYLTRANSFERASE (WSD1-LIKE) FAMILY PROTEIN"/>
    <property type="match status" value="1"/>
</dbReference>
<evidence type="ECO:0000256" key="1">
    <source>
        <dbReference type="ARBA" id="ARBA00004771"/>
    </source>
</evidence>
<comment type="similarity">
    <text evidence="3 11">Belongs to the long-chain O-acyltransferase family.</text>
</comment>
<dbReference type="InterPro" id="IPR004255">
    <property type="entry name" value="O-acyltransferase_WSD1_N"/>
</dbReference>
<evidence type="ECO:0000256" key="11">
    <source>
        <dbReference type="RuleBase" id="RU361241"/>
    </source>
</evidence>
<evidence type="ECO:0000256" key="12">
    <source>
        <dbReference type="SAM" id="MobiDB-lite"/>
    </source>
</evidence>
<dbReference type="InterPro" id="IPR014292">
    <property type="entry name" value="Acyl_transf_WS/DGAT"/>
</dbReference>
<evidence type="ECO:0000259" key="13">
    <source>
        <dbReference type="Pfam" id="PF03007"/>
    </source>
</evidence>
<comment type="catalytic activity">
    <reaction evidence="10 11">
        <text>an acyl-CoA + a 1,2-diacyl-sn-glycerol = a triacyl-sn-glycerol + CoA</text>
        <dbReference type="Rhea" id="RHEA:10868"/>
        <dbReference type="ChEBI" id="CHEBI:17815"/>
        <dbReference type="ChEBI" id="CHEBI:57287"/>
        <dbReference type="ChEBI" id="CHEBI:58342"/>
        <dbReference type="ChEBI" id="CHEBI:64615"/>
        <dbReference type="EC" id="2.3.1.20"/>
    </reaction>
</comment>
<feature type="region of interest" description="Disordered" evidence="12">
    <location>
        <begin position="507"/>
        <end position="546"/>
    </location>
</feature>
<evidence type="ECO:0000259" key="14">
    <source>
        <dbReference type="Pfam" id="PF06974"/>
    </source>
</evidence>
<sequence>MERLSGLDASFLYLESRTQLMNVCGIIELDPSTVAGGYRFEALRDELARRVTAMPAFRRKLYETVVNVDHPVWVEDTEFDIEAHVHRVALPAPGGEKELADLCAHVAGLPLDRARPLWEMWVIEGLAVPGERSDGESSTGERSDGETGTGERSDGETGTGERSDGESETGRIGVMIRMHHAGVDGVTGAGLLAQLCSLTPEPPDLDEALVEKSTGSAPVLELAAEGVANVLKRPLSLVSLVPRTAAVPLRWIARSRRGEAMPAPFSAPRTPFNGTVGPHRAIAFDQIPLADVKRIKEHFAVKVNDVVLAACSGALREFLAGQDALPDQPLVAMIPVSVHGAEVDDSLVQGTNKVTGMFTRLATDVADPQGRLEAVRRRAATAKEHHGEIDANILRSWAQFAPAMLMSAAAKVYGERNLAELHPVLYNLVVSNVPGPDFPLYFLGAQIKSMYPLGPVFHGTGLNITVFSADGQLNVGVIADKKQVPDPWPLVRAFRREIDALLTAIPEQPLEQRAHDEVEADETADGDGADVADTASAQHAGGSDDH</sequence>
<dbReference type="Proteomes" id="UP001500635">
    <property type="component" value="Unassembled WGS sequence"/>
</dbReference>
<accession>A0ABP8JS72</accession>
<dbReference type="PANTHER" id="PTHR31650:SF1">
    <property type="entry name" value="WAX ESTER SYNTHASE_DIACYLGLYCEROL ACYLTRANSFERASE 4-RELATED"/>
    <property type="match status" value="1"/>
</dbReference>
<keyword evidence="5 11" id="KW-0444">Lipid biosynthesis</keyword>
<evidence type="ECO:0000313" key="16">
    <source>
        <dbReference type="Proteomes" id="UP001500635"/>
    </source>
</evidence>
<feature type="domain" description="O-acyltransferase WSD1-like N-terminal" evidence="13">
    <location>
        <begin position="4"/>
        <end position="127"/>
    </location>
</feature>
<comment type="caution">
    <text evidence="15">The sequence shown here is derived from an EMBL/GenBank/DDBJ whole genome shotgun (WGS) entry which is preliminary data.</text>
</comment>
<gene>
    <name evidence="15" type="ORF">GCM10023147_27510</name>
</gene>
<dbReference type="EMBL" id="BAABFR010000040">
    <property type="protein sequence ID" value="GAA4394937.1"/>
    <property type="molecule type" value="Genomic_DNA"/>
</dbReference>
<feature type="domain" description="O-acyltransferase WSD1 C-terminal" evidence="14">
    <location>
        <begin position="352"/>
        <end position="501"/>
    </location>
</feature>
<evidence type="ECO:0000256" key="8">
    <source>
        <dbReference type="ARBA" id="ARBA00023098"/>
    </source>
</evidence>
<evidence type="ECO:0000313" key="15">
    <source>
        <dbReference type="EMBL" id="GAA4394937.1"/>
    </source>
</evidence>
<dbReference type="EC" id="2.3.1.20" evidence="4 11"/>
<dbReference type="NCBIfam" id="TIGR02946">
    <property type="entry name" value="acyl_WS_DGAT"/>
    <property type="match status" value="1"/>
</dbReference>
<dbReference type="RefSeq" id="WP_344996695.1">
    <property type="nucleotide sequence ID" value="NZ_BAABFR010000040.1"/>
</dbReference>
<evidence type="ECO:0000256" key="6">
    <source>
        <dbReference type="ARBA" id="ARBA00022679"/>
    </source>
</evidence>
<comment type="pathway">
    <text evidence="1 11">Glycerolipid metabolism; triacylglycerol biosynthesis.</text>
</comment>
<proteinExistence type="inferred from homology"/>
<keyword evidence="6 11" id="KW-0808">Transferase</keyword>
<dbReference type="Pfam" id="PF03007">
    <property type="entry name" value="WS_DGAT_cat"/>
    <property type="match status" value="2"/>
</dbReference>
<comment type="pathway">
    <text evidence="2">Lipid metabolism.</text>
</comment>
<dbReference type="InterPro" id="IPR009721">
    <property type="entry name" value="O-acyltransferase_WSD1_C"/>
</dbReference>
<organism evidence="15 16">
    <name type="scientific">Tsukamurella soli</name>
    <dbReference type="NCBI Taxonomy" id="644556"/>
    <lineage>
        <taxon>Bacteria</taxon>
        <taxon>Bacillati</taxon>
        <taxon>Actinomycetota</taxon>
        <taxon>Actinomycetes</taxon>
        <taxon>Mycobacteriales</taxon>
        <taxon>Tsukamurellaceae</taxon>
        <taxon>Tsukamurella</taxon>
    </lineage>
</organism>
<evidence type="ECO:0000256" key="3">
    <source>
        <dbReference type="ARBA" id="ARBA00009587"/>
    </source>
</evidence>
<name>A0ABP8JS72_9ACTN</name>
<keyword evidence="8 11" id="KW-0443">Lipid metabolism</keyword>
<feature type="compositionally biased region" description="Basic and acidic residues" evidence="12">
    <location>
        <begin position="131"/>
        <end position="168"/>
    </location>
</feature>
<keyword evidence="9 11" id="KW-0012">Acyltransferase</keyword>
<feature type="domain" description="O-acyltransferase WSD1-like N-terminal" evidence="13">
    <location>
        <begin position="168"/>
        <end position="307"/>
    </location>
</feature>
<dbReference type="Pfam" id="PF06974">
    <property type="entry name" value="WS_DGAT_C"/>
    <property type="match status" value="1"/>
</dbReference>
<evidence type="ECO:0000256" key="2">
    <source>
        <dbReference type="ARBA" id="ARBA00005189"/>
    </source>
</evidence>
<keyword evidence="16" id="KW-1185">Reference proteome</keyword>
<keyword evidence="7 11" id="KW-0319">Glycerol metabolism</keyword>
<evidence type="ECO:0000256" key="7">
    <source>
        <dbReference type="ARBA" id="ARBA00022798"/>
    </source>
</evidence>
<reference evidence="16" key="1">
    <citation type="journal article" date="2019" name="Int. J. Syst. Evol. Microbiol.">
        <title>The Global Catalogue of Microorganisms (GCM) 10K type strain sequencing project: providing services to taxonomists for standard genome sequencing and annotation.</title>
        <authorList>
            <consortium name="The Broad Institute Genomics Platform"/>
            <consortium name="The Broad Institute Genome Sequencing Center for Infectious Disease"/>
            <person name="Wu L."/>
            <person name="Ma J."/>
        </authorList>
    </citation>
    <scope>NUCLEOTIDE SEQUENCE [LARGE SCALE GENOMIC DNA]</scope>
    <source>
        <strain evidence="16">JCM 17688</strain>
    </source>
</reference>
<evidence type="ECO:0000256" key="10">
    <source>
        <dbReference type="ARBA" id="ARBA00048109"/>
    </source>
</evidence>
<feature type="region of interest" description="Disordered" evidence="12">
    <location>
        <begin position="129"/>
        <end position="168"/>
    </location>
</feature>
<protein>
    <recommendedName>
        <fullName evidence="4 11">Diacylglycerol O-acyltransferase</fullName>
        <ecNumber evidence="4 11">2.3.1.20</ecNumber>
    </recommendedName>
</protein>
<evidence type="ECO:0000256" key="5">
    <source>
        <dbReference type="ARBA" id="ARBA00022516"/>
    </source>
</evidence>